<dbReference type="EMBL" id="DS766801">
    <property type="protein sequence ID" value="EEC08933.1"/>
    <property type="molecule type" value="Genomic_DNA"/>
</dbReference>
<gene>
    <name evidence="13" type="ORF">IscW_ISCW005926</name>
</gene>
<evidence type="ECO:0000313" key="15">
    <source>
        <dbReference type="Proteomes" id="UP000001555"/>
    </source>
</evidence>
<dbReference type="Gene3D" id="3.30.30.10">
    <property type="entry name" value="Knottin, scorpion toxin-like"/>
    <property type="match status" value="1"/>
</dbReference>
<dbReference type="GO" id="GO:0005576">
    <property type="term" value="C:extracellular region"/>
    <property type="evidence" value="ECO:0007669"/>
    <property type="project" value="UniProtKB-SubCell"/>
</dbReference>
<dbReference type="PROSITE" id="PS51378">
    <property type="entry name" value="INVERT_DEFENSINS"/>
    <property type="match status" value="1"/>
</dbReference>
<keyword evidence="2" id="KW-0964">Secreted</keyword>
<dbReference type="EnsemblMetazoa" id="ISCW005926-RA">
    <property type="protein sequence ID" value="ISCW005926-PA"/>
    <property type="gene ID" value="ISCW005926"/>
</dbReference>
<evidence type="ECO:0000256" key="5">
    <source>
        <dbReference type="ARBA" id="ARBA00022729"/>
    </source>
</evidence>
<dbReference type="PaxDb" id="6945-B7PQR1"/>
<evidence type="ECO:0000256" key="1">
    <source>
        <dbReference type="ARBA" id="ARBA00004613"/>
    </source>
</evidence>
<keyword evidence="7" id="KW-0044">Antibiotic</keyword>
<name>B7PQR1_IXOSC</name>
<keyword evidence="3" id="KW-0929">Antimicrobial</keyword>
<dbReference type="FunFam" id="3.30.30.10:FF:000006">
    <property type="entry name" value="Defensin DFS2"/>
    <property type="match status" value="1"/>
</dbReference>
<dbReference type="VEuPathDB" id="VectorBase:ISCI005926"/>
<evidence type="ECO:0000256" key="7">
    <source>
        <dbReference type="ARBA" id="ARBA00023022"/>
    </source>
</evidence>
<dbReference type="InParanoid" id="B7PQR1"/>
<keyword evidence="4" id="KW-0165">Cleavage on pair of basic residues</keyword>
<reference evidence="14" key="2">
    <citation type="submission" date="2020-05" db="UniProtKB">
        <authorList>
            <consortium name="EnsemblMetazoa"/>
        </authorList>
    </citation>
    <scope>IDENTIFICATION</scope>
    <source>
        <strain evidence="14">wikel</strain>
    </source>
</reference>
<comment type="subcellular location">
    <subcellularLocation>
        <location evidence="1">Secreted</location>
    </subcellularLocation>
</comment>
<evidence type="ECO:0000259" key="12">
    <source>
        <dbReference type="PROSITE" id="PS51378"/>
    </source>
</evidence>
<evidence type="ECO:0000313" key="13">
    <source>
        <dbReference type="EMBL" id="EEC08933.1"/>
    </source>
</evidence>
<evidence type="ECO:0000256" key="9">
    <source>
        <dbReference type="ARBA" id="ARBA00060866"/>
    </source>
</evidence>
<evidence type="ECO:0000256" key="6">
    <source>
        <dbReference type="ARBA" id="ARBA00022940"/>
    </source>
</evidence>
<dbReference type="GO" id="GO:0042742">
    <property type="term" value="P:defense response to bacterium"/>
    <property type="evidence" value="ECO:0007669"/>
    <property type="project" value="UniProtKB-KW"/>
</dbReference>
<dbReference type="SMR" id="B7PQR1"/>
<dbReference type="TCDB" id="1.C.47.1.9">
    <property type="family name" value="the insect/fungal defensin (insect/fungal defensin) family"/>
</dbReference>
<dbReference type="VEuPathDB" id="VectorBase:ISCP_001245"/>
<dbReference type="HOGENOM" id="CLU_180292_0_0_1"/>
<evidence type="ECO:0000256" key="10">
    <source>
        <dbReference type="ARBA" id="ARBA00074464"/>
    </source>
</evidence>
<evidence type="ECO:0000256" key="4">
    <source>
        <dbReference type="ARBA" id="ARBA00022685"/>
    </source>
</evidence>
<dbReference type="Proteomes" id="UP000001555">
    <property type="component" value="Unassembled WGS sequence"/>
</dbReference>
<dbReference type="VEuPathDB" id="VectorBase:ISCW005926"/>
<keyword evidence="6" id="KW-0211">Defensin</keyword>
<dbReference type="SUPFAM" id="SSF57095">
    <property type="entry name" value="Scorpion toxin-like"/>
    <property type="match status" value="1"/>
</dbReference>
<keyword evidence="11" id="KW-0472">Membrane</keyword>
<keyword evidence="11" id="KW-0812">Transmembrane</keyword>
<proteinExistence type="inferred from homology"/>
<evidence type="ECO:0000256" key="2">
    <source>
        <dbReference type="ARBA" id="ARBA00022525"/>
    </source>
</evidence>
<evidence type="ECO:0000256" key="3">
    <source>
        <dbReference type="ARBA" id="ARBA00022529"/>
    </source>
</evidence>
<accession>B7PQR1</accession>
<dbReference type="AlphaFoldDB" id="B7PQR1"/>
<keyword evidence="11" id="KW-1133">Transmembrane helix</keyword>
<dbReference type="InterPro" id="IPR036574">
    <property type="entry name" value="Scorpion_toxin-like_sf"/>
</dbReference>
<dbReference type="Pfam" id="PF01097">
    <property type="entry name" value="Defensin_2"/>
    <property type="match status" value="1"/>
</dbReference>
<keyword evidence="5" id="KW-0732">Signal</keyword>
<dbReference type="GO" id="GO:0006952">
    <property type="term" value="P:defense response"/>
    <property type="evidence" value="ECO:0000318"/>
    <property type="project" value="GO_Central"/>
</dbReference>
<dbReference type="OrthoDB" id="6476875at2759"/>
<feature type="transmembrane region" description="Helical" evidence="11">
    <location>
        <begin position="27"/>
        <end position="45"/>
    </location>
</feature>
<dbReference type="EMBL" id="ABJB010826314">
    <property type="status" value="NOT_ANNOTATED_CDS"/>
    <property type="molecule type" value="Genomic_DNA"/>
</dbReference>
<keyword evidence="8" id="KW-1015">Disulfide bond</keyword>
<evidence type="ECO:0000256" key="11">
    <source>
        <dbReference type="SAM" id="Phobius"/>
    </source>
</evidence>
<comment type="similarity">
    <text evidence="9">Belongs to the invertebrate defensin family. Type 2 subfamily.</text>
</comment>
<evidence type="ECO:0000256" key="8">
    <source>
        <dbReference type="ARBA" id="ARBA00023157"/>
    </source>
</evidence>
<reference evidence="13 15" key="1">
    <citation type="submission" date="2008-03" db="EMBL/GenBank/DDBJ databases">
        <title>Annotation of Ixodes scapularis.</title>
        <authorList>
            <consortium name="Ixodes scapularis Genome Project Consortium"/>
            <person name="Caler E."/>
            <person name="Hannick L.I."/>
            <person name="Bidwell S."/>
            <person name="Joardar V."/>
            <person name="Thiagarajan M."/>
            <person name="Amedeo P."/>
            <person name="Galinsky K.J."/>
            <person name="Schobel S."/>
            <person name="Inman J."/>
            <person name="Hostetler J."/>
            <person name="Miller J."/>
            <person name="Hammond M."/>
            <person name="Megy K."/>
            <person name="Lawson D."/>
            <person name="Kodira C."/>
            <person name="Sutton G."/>
            <person name="Meyer J."/>
            <person name="Hill C.A."/>
            <person name="Birren B."/>
            <person name="Nene V."/>
            <person name="Collins F."/>
            <person name="Alarcon-Chaidez F."/>
            <person name="Wikel S."/>
            <person name="Strausberg R."/>
        </authorList>
    </citation>
    <scope>NUCLEOTIDE SEQUENCE [LARGE SCALE GENOMIC DNA]</scope>
    <source>
        <strain evidence="15">Wikel</strain>
        <strain evidence="13">Wikel colony</strain>
    </source>
</reference>
<organism>
    <name type="scientific">Ixodes scapularis</name>
    <name type="common">Black-legged tick</name>
    <name type="synonym">Deer tick</name>
    <dbReference type="NCBI Taxonomy" id="6945"/>
    <lineage>
        <taxon>Eukaryota</taxon>
        <taxon>Metazoa</taxon>
        <taxon>Ecdysozoa</taxon>
        <taxon>Arthropoda</taxon>
        <taxon>Chelicerata</taxon>
        <taxon>Arachnida</taxon>
        <taxon>Acari</taxon>
        <taxon>Parasitiformes</taxon>
        <taxon>Ixodida</taxon>
        <taxon>Ixodoidea</taxon>
        <taxon>Ixodidae</taxon>
        <taxon>Ixodinae</taxon>
        <taxon>Ixodes</taxon>
    </lineage>
</organism>
<dbReference type="InterPro" id="IPR001542">
    <property type="entry name" value="Defensin_invertebrate/fungal"/>
</dbReference>
<feature type="domain" description="Invertebrate defensins family profile" evidence="12">
    <location>
        <begin position="64"/>
        <end position="100"/>
    </location>
</feature>
<protein>
    <recommendedName>
        <fullName evidence="10">Defensin</fullName>
    </recommendedName>
</protein>
<keyword evidence="15" id="KW-1185">Reference proteome</keyword>
<sequence>MDTTATFKLSSTKNTVQVEHRIINLEIMKVIAVALIALLVAGAFMTSSAQEEEDQVAHVRVRRGFGCPFDQGACHRHCQSIGRRGGYCAGIIKQTCTCYHN</sequence>
<evidence type="ECO:0000313" key="14">
    <source>
        <dbReference type="EnsemblMetazoa" id="ISCW005926-PA"/>
    </source>
</evidence>